<comment type="caution">
    <text evidence="1">The sequence shown here is derived from an EMBL/GenBank/DDBJ whole genome shotgun (WGS) entry which is preliminary data.</text>
</comment>
<sequence length="46" mass="5550">MANTITCAQGGWKRGLHRPHSLSRTYFMWFRLRSRIHSCSETKRRE</sequence>
<organism evidence="1 2">
    <name type="scientific">Actinomyces johnsonii F0510</name>
    <dbReference type="NCBI Taxonomy" id="1227262"/>
    <lineage>
        <taxon>Bacteria</taxon>
        <taxon>Bacillati</taxon>
        <taxon>Actinomycetota</taxon>
        <taxon>Actinomycetes</taxon>
        <taxon>Actinomycetales</taxon>
        <taxon>Actinomycetaceae</taxon>
        <taxon>Actinomyces</taxon>
    </lineage>
</organism>
<gene>
    <name evidence="1" type="ORF">HMPREF1549_03240</name>
</gene>
<protein>
    <submittedName>
        <fullName evidence="1">Uncharacterized protein</fullName>
    </submittedName>
</protein>
<dbReference type="HOGENOM" id="CLU_3179159_0_0_11"/>
<reference evidence="1 2" key="1">
    <citation type="submission" date="2013-06" db="EMBL/GenBank/DDBJ databases">
        <authorList>
            <person name="Weinstock G."/>
            <person name="Sodergren E."/>
            <person name="Lobos E.A."/>
            <person name="Fulton L."/>
            <person name="Fulton R."/>
            <person name="Courtney L."/>
            <person name="Fronick C."/>
            <person name="O'Laughlin M."/>
            <person name="Godfrey J."/>
            <person name="Wilson R.M."/>
            <person name="Miner T."/>
            <person name="Farmer C."/>
            <person name="Delehaunty K."/>
            <person name="Cordes M."/>
            <person name="Minx P."/>
            <person name="Tomlinson C."/>
            <person name="Chen J."/>
            <person name="Wollam A."/>
            <person name="Pepin K.H."/>
            <person name="Bhonagiri V."/>
            <person name="Zhang X."/>
            <person name="Warren W."/>
            <person name="Mitreva M."/>
            <person name="Mardis E.R."/>
            <person name="Wilson R.K."/>
        </authorList>
    </citation>
    <scope>NUCLEOTIDE SEQUENCE [LARGE SCALE GENOMIC DNA]</scope>
    <source>
        <strain evidence="1 2">F0510</strain>
    </source>
</reference>
<accession>U1R785</accession>
<proteinExistence type="predicted"/>
<dbReference type="Proteomes" id="UP000016498">
    <property type="component" value="Unassembled WGS sequence"/>
</dbReference>
<evidence type="ECO:0000313" key="1">
    <source>
        <dbReference type="EMBL" id="ERH15578.1"/>
    </source>
</evidence>
<name>U1R785_9ACTO</name>
<dbReference type="AlphaFoldDB" id="U1R785"/>
<evidence type="ECO:0000313" key="2">
    <source>
        <dbReference type="Proteomes" id="UP000016498"/>
    </source>
</evidence>
<dbReference type="EMBL" id="AWSD01000388">
    <property type="protein sequence ID" value="ERH15578.1"/>
    <property type="molecule type" value="Genomic_DNA"/>
</dbReference>